<comment type="caution">
    <text evidence="1">The sequence shown here is derived from an EMBL/GenBank/DDBJ whole genome shotgun (WGS) entry which is preliminary data.</text>
</comment>
<evidence type="ECO:0000313" key="1">
    <source>
        <dbReference type="EMBL" id="MFN0256718.1"/>
    </source>
</evidence>
<accession>A0ABW9JA95</accession>
<evidence type="ECO:0000313" key="2">
    <source>
        <dbReference type="Proteomes" id="UP001517247"/>
    </source>
</evidence>
<name>A0ABW9JA95_9SPHI</name>
<dbReference type="RefSeq" id="WP_138723805.1">
    <property type="nucleotide sequence ID" value="NZ_SSHJ02000007.1"/>
</dbReference>
<protein>
    <submittedName>
        <fullName evidence="1">DUF6119 family protein</fullName>
    </submittedName>
</protein>
<dbReference type="Pfam" id="PF19614">
    <property type="entry name" value="DUF6119"/>
    <property type="match status" value="1"/>
</dbReference>
<dbReference type="InterPro" id="IPR026487">
    <property type="entry name" value="CHP04141"/>
</dbReference>
<sequence length="529" mass="61196">MEEELKNLKLAIYLIKEEYKDYTKVLKDSISYQTYKFKDEMEVEGAVLIGKEKSSEPNWKSLLQEGVSDKLPDLHNTSNRALAFFVVNGRIFAIPFGYGKHLLEEESIDREFGLKTALNVINADKLISVDKANVGDLSLLTKTQASKKGTPDLFNIDVIRDLLKGITGERSMVLSEEFGSAITGGEGLYLSPRTNIKKIPGILARLETEYRKDTYKDRFDWIDNIKTEKDPGVIDILKGKLIADMRTRNVDSLHLAPPFIIKWEELEYVSYSPKGELYNGFEIEDFYAEKSTAIDIADWDWLQRQKIYVKLSTFDEPYAFYVWRFINYQVESGSNHYVFTLFNWYKVNPSYYREMYDYCSKISESKTVFIPCEKSYDEGEYNSELADSDGNLMLFDKKMVKSEISRSGIEVCDVFNVKEKEFIHVKFRNSSATLSHLFAQGRIAGNSLRRDRHFRVNLRAKLKADKDLVPIENKDFSPGDYTITYAIIESKKRKFVDALPFFSLVNFRLTAEELQVMGFKVRVKNIQII</sequence>
<dbReference type="NCBIfam" id="TIGR04141">
    <property type="entry name" value="TIGR04141 family sporadically distributed protein"/>
    <property type="match status" value="1"/>
</dbReference>
<reference evidence="1 2" key="1">
    <citation type="submission" date="2024-12" db="EMBL/GenBank/DDBJ databases">
        <authorList>
            <person name="Hu S."/>
        </authorList>
    </citation>
    <scope>NUCLEOTIDE SEQUENCE [LARGE SCALE GENOMIC DNA]</scope>
    <source>
        <strain evidence="1 2">THG-T11</strain>
    </source>
</reference>
<keyword evidence="2" id="KW-1185">Reference proteome</keyword>
<dbReference type="EMBL" id="SSHJ02000007">
    <property type="protein sequence ID" value="MFN0256718.1"/>
    <property type="molecule type" value="Genomic_DNA"/>
</dbReference>
<organism evidence="1 2">
    <name type="scientific">Pedobacter ureilyticus</name>
    <dbReference type="NCBI Taxonomy" id="1393051"/>
    <lineage>
        <taxon>Bacteria</taxon>
        <taxon>Pseudomonadati</taxon>
        <taxon>Bacteroidota</taxon>
        <taxon>Sphingobacteriia</taxon>
        <taxon>Sphingobacteriales</taxon>
        <taxon>Sphingobacteriaceae</taxon>
        <taxon>Pedobacter</taxon>
    </lineage>
</organism>
<proteinExistence type="predicted"/>
<dbReference type="Proteomes" id="UP001517247">
    <property type="component" value="Unassembled WGS sequence"/>
</dbReference>
<gene>
    <name evidence="1" type="ORF">E6A44_014105</name>
</gene>